<evidence type="ECO:0000256" key="1">
    <source>
        <dbReference type="ARBA" id="ARBA00034497"/>
    </source>
</evidence>
<dbReference type="eggNOG" id="KOG2306">
    <property type="taxonomic scope" value="Eukaryota"/>
</dbReference>
<feature type="region of interest" description="Disordered" evidence="2">
    <location>
        <begin position="919"/>
        <end position="982"/>
    </location>
</feature>
<feature type="region of interest" description="Disordered" evidence="2">
    <location>
        <begin position="623"/>
        <end position="653"/>
    </location>
</feature>
<dbReference type="EMBL" id="AGBW02010659">
    <property type="protein sequence ID" value="OWR48092.1"/>
    <property type="molecule type" value="Genomic_DNA"/>
</dbReference>
<accession>A0A212F2Z4</accession>
<evidence type="ECO:0000259" key="3">
    <source>
        <dbReference type="SMART" id="SM01177"/>
    </source>
</evidence>
<evidence type="ECO:0000256" key="2">
    <source>
        <dbReference type="SAM" id="MobiDB-lite"/>
    </source>
</evidence>
<comment type="caution">
    <text evidence="4">The sequence shown here is derived from an EMBL/GenBank/DDBJ whole genome shotgun (WGS) entry which is preliminary data.</text>
</comment>
<feature type="region of interest" description="Disordered" evidence="2">
    <location>
        <begin position="712"/>
        <end position="744"/>
    </location>
</feature>
<dbReference type="AlphaFoldDB" id="A0A212F2Z4"/>
<feature type="region of interest" description="Disordered" evidence="2">
    <location>
        <begin position="26"/>
        <end position="83"/>
    </location>
</feature>
<dbReference type="Pfam" id="PF13889">
    <property type="entry name" value="Chromosome_seg"/>
    <property type="match status" value="1"/>
</dbReference>
<evidence type="ECO:0000313" key="4">
    <source>
        <dbReference type="EMBL" id="OWR48092.1"/>
    </source>
</evidence>
<dbReference type="Proteomes" id="UP000007151">
    <property type="component" value="Unassembled WGS sequence"/>
</dbReference>
<dbReference type="Pfam" id="PF13915">
    <property type="entry name" value="DUF4210"/>
    <property type="match status" value="1"/>
</dbReference>
<name>A0A212F2Z4_DANPL</name>
<dbReference type="PANTHER" id="PTHR13199:SF11">
    <property type="entry name" value="PROTEIN ATOSSA"/>
    <property type="match status" value="1"/>
</dbReference>
<organism evidence="4 5">
    <name type="scientific">Danaus plexippus plexippus</name>
    <dbReference type="NCBI Taxonomy" id="278856"/>
    <lineage>
        <taxon>Eukaryota</taxon>
        <taxon>Metazoa</taxon>
        <taxon>Ecdysozoa</taxon>
        <taxon>Arthropoda</taxon>
        <taxon>Hexapoda</taxon>
        <taxon>Insecta</taxon>
        <taxon>Pterygota</taxon>
        <taxon>Neoptera</taxon>
        <taxon>Endopterygota</taxon>
        <taxon>Lepidoptera</taxon>
        <taxon>Glossata</taxon>
        <taxon>Ditrysia</taxon>
        <taxon>Papilionoidea</taxon>
        <taxon>Nymphalidae</taxon>
        <taxon>Danainae</taxon>
        <taxon>Danaini</taxon>
        <taxon>Danaina</taxon>
        <taxon>Danaus</taxon>
        <taxon>Danaus</taxon>
    </lineage>
</organism>
<feature type="compositionally biased region" description="Polar residues" evidence="2">
    <location>
        <begin position="65"/>
        <end position="77"/>
    </location>
</feature>
<dbReference type="SMART" id="SM01177">
    <property type="entry name" value="DUF4210"/>
    <property type="match status" value="1"/>
</dbReference>
<dbReference type="InterPro" id="IPR051506">
    <property type="entry name" value="ATOS_Transcription_Regulators"/>
</dbReference>
<dbReference type="PANTHER" id="PTHR13199">
    <property type="entry name" value="GH03947P"/>
    <property type="match status" value="1"/>
</dbReference>
<gene>
    <name evidence="4" type="ORF">KGM_214563</name>
</gene>
<keyword evidence="5" id="KW-1185">Reference proteome</keyword>
<feature type="domain" description="Atos-like conserved" evidence="3">
    <location>
        <begin position="747"/>
        <end position="803"/>
    </location>
</feature>
<comment type="similarity">
    <text evidence="1">Belongs to the ATOS family.</text>
</comment>
<dbReference type="STRING" id="278856.A0A212F2Z4"/>
<dbReference type="KEGG" id="dpl:KGM_214563"/>
<feature type="compositionally biased region" description="Polar residues" evidence="2">
    <location>
        <begin position="955"/>
        <end position="964"/>
    </location>
</feature>
<evidence type="ECO:0000313" key="5">
    <source>
        <dbReference type="Proteomes" id="UP000007151"/>
    </source>
</evidence>
<sequence length="1028" mass="115248">MHSNETPPPAGTSLLLQLGRLVVRARSPTQRTTEESTSHQVINRPLGKPQSTSRQIVNHPKGKPSMQSTIQQVTTQPRSDEPKPGIEAQLTNHVQALWDEQIPICIEVLLAPDCQDCYTALSRTDDAGLYERHSQRALLLERWTIRSVANKNHDPSAISSHWLLSAVRSQLHFSQLSAWRARLEDGPAERRRKLSRETCNFKKIEANCDETELDRKLNIVYSIKTPGESYKLADFNRPPNSHRFPVTGIGNNVFLKVLLESLPRLDDIPIVKCTCQKRRASKEIPTNVHEELVGKLNDLTLGPRNAKNDATNTSGRRHSIIMLEEKRILDDRMLTPCSESGKHKCNCDEESDDKNHRSSASLSQQGPKKLDERRLKEIAKYKRRLRKESKLKMCDSTSSEGEGLKSKETHTSIPILQAARFDRFRAIGCFRNQMYLTLPASRIETRSPFMETISIPQAEFRRTNTVGTQTDEFTCQCGNPLTMKCPSCSDRGMVRSEGNFNLASIENGARRKCEEDEKALKKHKCDNPSSNSQCDISLDSSSDKCGIIKRPKLRRYFPIVDRIEKVISDRFAQNNDIQELNLRDDDTVFSLPKPEAKRQKTYSINEDYVLYEKCDYGTFDKCDQDSPKDAEPNGFKFPDPKKGGQDNQVPSPTEMDRFRWRFDSAASMVFHNKTGLPLTSSPAPLRRGNNCFDFDDSINGVSGIKSALFHPISPPSGAPASPAARTPPPHKQAPSHNKLRMGPSTGLLGSFEESALKGRLEPVATVHGFTAELGASGAFCPPHRKLPVTVFFYAPGGTNAPYMGHINLGAAGYRVSRSGTVQVSLFNPHGTLVKMFVVLYDLTSMPPMARTFLRQRTLYMPAGAEHPQPHLVHKWLRYLIHLRFMTSKSGKLYLHTDIRILVSRKADLDTATAHSALFRPLTNPGTAGRDDSEPTNKKTAKITSTNGDASRDTKPSSVTTSTNGVADRERHVTAPTNRTPNRVFGGCSDFDSEIKNEMRDFGYENQNGVSYELRSFTYAPENPKYSPR</sequence>
<protein>
    <recommendedName>
        <fullName evidence="3">Atos-like conserved domain-containing protein</fullName>
    </recommendedName>
</protein>
<dbReference type="InterPro" id="IPR025261">
    <property type="entry name" value="Atos-like_cons_dom"/>
</dbReference>
<dbReference type="InterPro" id="IPR033473">
    <property type="entry name" value="Atos-like_C"/>
</dbReference>
<reference evidence="4 5" key="1">
    <citation type="journal article" date="2011" name="Cell">
        <title>The monarch butterfly genome yields insights into long-distance migration.</title>
        <authorList>
            <person name="Zhan S."/>
            <person name="Merlin C."/>
            <person name="Boore J.L."/>
            <person name="Reppert S.M."/>
        </authorList>
    </citation>
    <scope>NUCLEOTIDE SEQUENCE [LARGE SCALE GENOMIC DNA]</scope>
    <source>
        <strain evidence="4">F-2</strain>
    </source>
</reference>
<feature type="region of interest" description="Disordered" evidence="2">
    <location>
        <begin position="339"/>
        <end position="374"/>
    </location>
</feature>
<dbReference type="InParanoid" id="A0A212F2Z4"/>
<proteinExistence type="inferred from homology"/>